<proteinExistence type="predicted"/>
<reference evidence="1 2" key="1">
    <citation type="submission" date="2020-04" db="EMBL/GenBank/DDBJ databases">
        <title>Draft Genome Sequence of Streptomyces morookaense DSM 40503, an 8-azaguanine-producing strain.</title>
        <authorList>
            <person name="Qi J."/>
            <person name="Gao J.-M."/>
        </authorList>
    </citation>
    <scope>NUCLEOTIDE SEQUENCE [LARGE SCALE GENOMIC DNA]</scope>
    <source>
        <strain evidence="1 2">DSM 40503</strain>
    </source>
</reference>
<dbReference type="EMBL" id="JABBXF010000006">
    <property type="protein sequence ID" value="NVK76679.1"/>
    <property type="molecule type" value="Genomic_DNA"/>
</dbReference>
<dbReference type="Proteomes" id="UP000587462">
    <property type="component" value="Unassembled WGS sequence"/>
</dbReference>
<dbReference type="RefSeq" id="WP_171078481.1">
    <property type="nucleotide sequence ID" value="NZ_BNBU01000004.1"/>
</dbReference>
<name>A0A7Y7E5X0_STRMO</name>
<accession>A0A7Y7E5X0</accession>
<evidence type="ECO:0000313" key="2">
    <source>
        <dbReference type="Proteomes" id="UP000587462"/>
    </source>
</evidence>
<dbReference type="AlphaFoldDB" id="A0A7Y7E5X0"/>
<evidence type="ECO:0000313" key="1">
    <source>
        <dbReference type="EMBL" id="NVK76679.1"/>
    </source>
</evidence>
<sequence>MPDRRRTGRTGSTARISTVTVTGDGVRVGDVITVGGIPHVVRDVRGVQPARKRVEFEDGNAYVLGRHHPIEVARPSPPVTT</sequence>
<comment type="caution">
    <text evidence="1">The sequence shown here is derived from an EMBL/GenBank/DDBJ whole genome shotgun (WGS) entry which is preliminary data.</text>
</comment>
<organism evidence="1 2">
    <name type="scientific">Streptomyces morookaense</name>
    <name type="common">Streptoverticillium morookaense</name>
    <dbReference type="NCBI Taxonomy" id="1970"/>
    <lineage>
        <taxon>Bacteria</taxon>
        <taxon>Bacillati</taxon>
        <taxon>Actinomycetota</taxon>
        <taxon>Actinomycetes</taxon>
        <taxon>Kitasatosporales</taxon>
        <taxon>Streptomycetaceae</taxon>
        <taxon>Streptomyces</taxon>
    </lineage>
</organism>
<gene>
    <name evidence="1" type="ORF">HG542_03285</name>
</gene>
<protein>
    <submittedName>
        <fullName evidence="1">Uncharacterized protein</fullName>
    </submittedName>
</protein>
<keyword evidence="2" id="KW-1185">Reference proteome</keyword>